<reference evidence="3 4" key="1">
    <citation type="submission" date="2019-01" db="EMBL/GenBank/DDBJ databases">
        <authorList>
            <consortium name="Pathogen Informatics"/>
        </authorList>
    </citation>
    <scope>NUCLEOTIDE SEQUENCE [LARGE SCALE GENOMIC DNA]</scope>
    <source>
        <strain evidence="3 4">NCTC10138</strain>
    </source>
</reference>
<feature type="domain" description="GH16" evidence="2">
    <location>
        <begin position="9"/>
        <end position="242"/>
    </location>
</feature>
<dbReference type="KEGG" id="aaxa:NCTC10138_01091"/>
<accession>A0A449BE33</accession>
<dbReference type="Proteomes" id="UP000289841">
    <property type="component" value="Chromosome"/>
</dbReference>
<evidence type="ECO:0000256" key="1">
    <source>
        <dbReference type="ARBA" id="ARBA00006865"/>
    </source>
</evidence>
<dbReference type="Pfam" id="PF00722">
    <property type="entry name" value="Glyco_hydro_16"/>
    <property type="match status" value="1"/>
</dbReference>
<evidence type="ECO:0000313" key="3">
    <source>
        <dbReference type="EMBL" id="VEU80711.1"/>
    </source>
</evidence>
<dbReference type="PANTHER" id="PTHR10963:SF55">
    <property type="entry name" value="GLYCOSIDE HYDROLASE FAMILY 16 PROTEIN"/>
    <property type="match status" value="1"/>
</dbReference>
<dbReference type="InterPro" id="IPR050546">
    <property type="entry name" value="Glycosyl_Hydrlase_16"/>
</dbReference>
<dbReference type="CDD" id="cd08023">
    <property type="entry name" value="GH16_laminarinase_like"/>
    <property type="match status" value="1"/>
</dbReference>
<keyword evidence="3" id="KW-0326">Glycosidase</keyword>
<evidence type="ECO:0000313" key="4">
    <source>
        <dbReference type="Proteomes" id="UP000289841"/>
    </source>
</evidence>
<dbReference type="OrthoDB" id="9809583at2"/>
<proteinExistence type="inferred from homology"/>
<dbReference type="PANTHER" id="PTHR10963">
    <property type="entry name" value="GLYCOSYL HYDROLASE-RELATED"/>
    <property type="match status" value="1"/>
</dbReference>
<comment type="similarity">
    <text evidence="1">Belongs to the glycosyl hydrolase 16 family.</text>
</comment>
<dbReference type="GO" id="GO:0042972">
    <property type="term" value="F:licheninase activity"/>
    <property type="evidence" value="ECO:0007669"/>
    <property type="project" value="UniProtKB-EC"/>
</dbReference>
<protein>
    <submittedName>
        <fullName evidence="3">Beta-glucanase</fullName>
        <ecNumber evidence="3">3.2.1.73</ecNumber>
    </submittedName>
</protein>
<keyword evidence="3" id="KW-0378">Hydrolase</keyword>
<dbReference type="EC" id="3.2.1.73" evidence="3"/>
<dbReference type="InterPro" id="IPR013320">
    <property type="entry name" value="ConA-like_dom_sf"/>
</dbReference>
<dbReference type="InterPro" id="IPR000757">
    <property type="entry name" value="Beta-glucanase-like"/>
</dbReference>
<evidence type="ECO:0000259" key="2">
    <source>
        <dbReference type="PROSITE" id="PS51762"/>
    </source>
</evidence>
<gene>
    <name evidence="3" type="primary">bglA_1</name>
    <name evidence="3" type="ORF">NCTC10138_01091</name>
</gene>
<dbReference type="AlphaFoldDB" id="A0A449BE33"/>
<sequence length="247" mass="28911">MKYKLKWKDDFKKDGKPNNEIWTYETGGHGFGNNEKQFYTDNLKNAYVENGILNIVAYKENYENNEYTSAKLTTYGKKHIKYGKIIVKAKLPKGNGTWPAIWMLPVSIQNGNPWPYCGEIDIMEHVGKNQDYVHFSLHSKKYNHQVGNQPTHVIKQEGVTDTFNDYEVRWDSESISFYVNNEHHVTFKKNSDDSVEGWPFDEEFYLILNLAIGGWWGGEIDDSILPAKLQIQSVEVYEKDWYMWISE</sequence>
<dbReference type="GO" id="GO:0005975">
    <property type="term" value="P:carbohydrate metabolic process"/>
    <property type="evidence" value="ECO:0007669"/>
    <property type="project" value="InterPro"/>
</dbReference>
<dbReference type="EMBL" id="LR215048">
    <property type="protein sequence ID" value="VEU80711.1"/>
    <property type="molecule type" value="Genomic_DNA"/>
</dbReference>
<keyword evidence="4" id="KW-1185">Reference proteome</keyword>
<dbReference type="SUPFAM" id="SSF49899">
    <property type="entry name" value="Concanavalin A-like lectins/glucanases"/>
    <property type="match status" value="1"/>
</dbReference>
<name>A0A449BE33_HAPAX</name>
<dbReference type="Gene3D" id="2.60.120.200">
    <property type="match status" value="1"/>
</dbReference>
<dbReference type="STRING" id="1278311.GCA_000428705_00302"/>
<organism evidence="3 4">
    <name type="scientific">Haploplasma axanthum</name>
    <name type="common">Acholeplasma axanthum</name>
    <dbReference type="NCBI Taxonomy" id="29552"/>
    <lineage>
        <taxon>Bacteria</taxon>
        <taxon>Bacillati</taxon>
        <taxon>Mycoplasmatota</taxon>
        <taxon>Mollicutes</taxon>
        <taxon>Acholeplasmatales</taxon>
        <taxon>Acholeplasmataceae</taxon>
        <taxon>Haploplasma</taxon>
    </lineage>
</organism>
<dbReference type="PROSITE" id="PS51762">
    <property type="entry name" value="GH16_2"/>
    <property type="match status" value="1"/>
</dbReference>